<comment type="subcellular location">
    <subcellularLocation>
        <location evidence="1">Mitochondrion outer membrane</location>
        <topology evidence="1">Single-pass type IV membrane protein</topology>
    </subcellularLocation>
</comment>
<comment type="similarity">
    <text evidence="2">Belongs to the mitochondrial Rho GTPase family.</text>
</comment>
<dbReference type="SMART" id="SM00235">
    <property type="entry name" value="ZnMc"/>
    <property type="match status" value="1"/>
</dbReference>
<keyword evidence="13 17" id="KW-0482">Metalloprotease</keyword>
<keyword evidence="6" id="KW-0677">Repeat</keyword>
<dbReference type="SUPFAM" id="SSF47473">
    <property type="entry name" value="EF-hand"/>
    <property type="match status" value="1"/>
</dbReference>
<keyword evidence="5 17" id="KW-0479">Metal-binding</keyword>
<dbReference type="SMART" id="SM00174">
    <property type="entry name" value="RHO"/>
    <property type="match status" value="1"/>
</dbReference>
<feature type="binding site" evidence="17">
    <location>
        <position position="758"/>
    </location>
    <ligand>
        <name>Zn(2+)</name>
        <dbReference type="ChEBI" id="CHEBI:29105"/>
        <note>catalytic</note>
    </ligand>
</feature>
<feature type="binding site" evidence="17">
    <location>
        <position position="762"/>
    </location>
    <ligand>
        <name>Zn(2+)</name>
        <dbReference type="ChEBI" id="CHEBI:29105"/>
        <note>catalytic</note>
    </ligand>
</feature>
<gene>
    <name evidence="23" type="ORF">V9T40_000741</name>
</gene>
<evidence type="ECO:0000256" key="6">
    <source>
        <dbReference type="ARBA" id="ARBA00022737"/>
    </source>
</evidence>
<comment type="cofactor">
    <cofactor evidence="17 18">
        <name>Zn(2+)</name>
        <dbReference type="ChEBI" id="CHEBI:29105"/>
    </cofactor>
    <text evidence="17 18">Binds 1 zinc ion per subunit.</text>
</comment>
<dbReference type="SUPFAM" id="SSF55486">
    <property type="entry name" value="Metalloproteases ('zincins'), catalytic domain"/>
    <property type="match status" value="1"/>
</dbReference>
<keyword evidence="11" id="KW-0106">Calcium</keyword>
<evidence type="ECO:0000256" key="4">
    <source>
        <dbReference type="ARBA" id="ARBA00022692"/>
    </source>
</evidence>
<dbReference type="Pfam" id="PF08355">
    <property type="entry name" value="EF_assoc_1"/>
    <property type="match status" value="1"/>
</dbReference>
<keyword evidence="4 19" id="KW-0812">Transmembrane</keyword>
<dbReference type="PANTHER" id="PTHR10127:SF780">
    <property type="entry name" value="METALLOENDOPEPTIDASE"/>
    <property type="match status" value="1"/>
</dbReference>
<feature type="domain" description="Miro" evidence="21">
    <location>
        <begin position="7"/>
        <end position="172"/>
    </location>
</feature>
<evidence type="ECO:0000256" key="13">
    <source>
        <dbReference type="ARBA" id="ARBA00023049"/>
    </source>
</evidence>
<keyword evidence="15" id="KW-0342">GTP-binding</keyword>
<feature type="domain" description="Peptidase M12A" evidence="22">
    <location>
        <begin position="662"/>
        <end position="861"/>
    </location>
</feature>
<keyword evidence="3 17" id="KW-0645">Protease</keyword>
<dbReference type="SMART" id="SM00173">
    <property type="entry name" value="RAS"/>
    <property type="match status" value="1"/>
</dbReference>
<keyword evidence="7" id="KW-0547">Nucleotide-binding</keyword>
<organism evidence="23 24">
    <name type="scientific">Parthenolecanium corni</name>
    <dbReference type="NCBI Taxonomy" id="536013"/>
    <lineage>
        <taxon>Eukaryota</taxon>
        <taxon>Metazoa</taxon>
        <taxon>Ecdysozoa</taxon>
        <taxon>Arthropoda</taxon>
        <taxon>Hexapoda</taxon>
        <taxon>Insecta</taxon>
        <taxon>Pterygota</taxon>
        <taxon>Neoptera</taxon>
        <taxon>Paraneoptera</taxon>
        <taxon>Hemiptera</taxon>
        <taxon>Sternorrhyncha</taxon>
        <taxon>Coccoidea</taxon>
        <taxon>Coccidae</taxon>
        <taxon>Parthenolecanium</taxon>
    </lineage>
</organism>
<evidence type="ECO:0000256" key="2">
    <source>
        <dbReference type="ARBA" id="ARBA00007981"/>
    </source>
</evidence>
<evidence type="ECO:0000259" key="20">
    <source>
        <dbReference type="PROSITE" id="PS50222"/>
    </source>
</evidence>
<dbReference type="InterPro" id="IPR001806">
    <property type="entry name" value="Small_GTPase"/>
</dbReference>
<dbReference type="AlphaFoldDB" id="A0AAN9TA44"/>
<reference evidence="23 24" key="1">
    <citation type="submission" date="2024-03" db="EMBL/GenBank/DDBJ databases">
        <title>Adaptation during the transition from Ophiocordyceps entomopathogen to insect associate is accompanied by gene loss and intensified selection.</title>
        <authorList>
            <person name="Ward C.M."/>
            <person name="Onetto C.A."/>
            <person name="Borneman A.R."/>
        </authorList>
    </citation>
    <scope>NUCLEOTIDE SEQUENCE [LARGE SCALE GENOMIC DNA]</scope>
    <source>
        <strain evidence="23">AWRI1</strain>
        <tissue evidence="23">Single Adult Female</tissue>
    </source>
</reference>
<dbReference type="InterPro" id="IPR034035">
    <property type="entry name" value="Astacin-like_dom"/>
</dbReference>
<dbReference type="FunFam" id="3.40.50.300:FF:000170">
    <property type="entry name" value="Mitochondrial Rho GTPase"/>
    <property type="match status" value="1"/>
</dbReference>
<feature type="binding site" evidence="17">
    <location>
        <position position="768"/>
    </location>
    <ligand>
        <name>Zn(2+)</name>
        <dbReference type="ChEBI" id="CHEBI:29105"/>
        <note>catalytic</note>
    </ligand>
</feature>
<evidence type="ECO:0000259" key="22">
    <source>
        <dbReference type="PROSITE" id="PS51864"/>
    </source>
</evidence>
<dbReference type="GO" id="GO:0005525">
    <property type="term" value="F:GTP binding"/>
    <property type="evidence" value="ECO:0007669"/>
    <property type="project" value="UniProtKB-KW"/>
</dbReference>
<evidence type="ECO:0000256" key="7">
    <source>
        <dbReference type="ARBA" id="ARBA00022741"/>
    </source>
</evidence>
<dbReference type="EC" id="3.4.24.-" evidence="18"/>
<feature type="active site" evidence="17">
    <location>
        <position position="759"/>
    </location>
</feature>
<keyword evidence="12 19" id="KW-1133">Transmembrane helix</keyword>
<dbReference type="GO" id="GO:0005509">
    <property type="term" value="F:calcium ion binding"/>
    <property type="evidence" value="ECO:0007669"/>
    <property type="project" value="InterPro"/>
</dbReference>
<evidence type="ECO:0000256" key="10">
    <source>
        <dbReference type="ARBA" id="ARBA00022833"/>
    </source>
</evidence>
<protein>
    <recommendedName>
        <fullName evidence="18">Metalloendopeptidase</fullName>
        <ecNumber evidence="18">3.4.24.-</ecNumber>
    </recommendedName>
</protein>
<dbReference type="GO" id="GO:0003924">
    <property type="term" value="F:GTPase activity"/>
    <property type="evidence" value="ECO:0007669"/>
    <property type="project" value="InterPro"/>
</dbReference>
<dbReference type="Pfam" id="PF08356">
    <property type="entry name" value="EF_assoc_2"/>
    <property type="match status" value="1"/>
</dbReference>
<dbReference type="PROSITE" id="PS51419">
    <property type="entry name" value="RAB"/>
    <property type="match status" value="1"/>
</dbReference>
<dbReference type="InterPro" id="IPR001506">
    <property type="entry name" value="Peptidase_M12A"/>
</dbReference>
<keyword evidence="24" id="KW-1185">Reference proteome</keyword>
<keyword evidence="8" id="KW-1000">Mitochondrion outer membrane</keyword>
<evidence type="ECO:0000256" key="17">
    <source>
        <dbReference type="PROSITE-ProRule" id="PRU01211"/>
    </source>
</evidence>
<dbReference type="Pfam" id="PF00071">
    <property type="entry name" value="Ras"/>
    <property type="match status" value="1"/>
</dbReference>
<dbReference type="PROSITE" id="PS00018">
    <property type="entry name" value="EF_HAND_1"/>
    <property type="match status" value="2"/>
</dbReference>
<comment type="caution">
    <text evidence="17">Lacks conserved residue(s) required for the propagation of feature annotation.</text>
</comment>
<feature type="domain" description="Miro" evidence="21">
    <location>
        <begin position="420"/>
        <end position="584"/>
    </location>
</feature>
<dbReference type="InterPro" id="IPR027417">
    <property type="entry name" value="P-loop_NTPase"/>
</dbReference>
<evidence type="ECO:0000256" key="8">
    <source>
        <dbReference type="ARBA" id="ARBA00022787"/>
    </source>
</evidence>
<dbReference type="SMART" id="SM00054">
    <property type="entry name" value="EFh"/>
    <property type="match status" value="2"/>
</dbReference>
<evidence type="ECO:0000256" key="15">
    <source>
        <dbReference type="ARBA" id="ARBA00023134"/>
    </source>
</evidence>
<dbReference type="GO" id="GO:0005741">
    <property type="term" value="C:mitochondrial outer membrane"/>
    <property type="evidence" value="ECO:0007669"/>
    <property type="project" value="UniProtKB-SubCell"/>
</dbReference>
<dbReference type="Gene3D" id="3.40.50.300">
    <property type="entry name" value="P-loop containing nucleotide triphosphate hydrolases"/>
    <property type="match status" value="2"/>
</dbReference>
<evidence type="ECO:0000256" key="3">
    <source>
        <dbReference type="ARBA" id="ARBA00022670"/>
    </source>
</evidence>
<dbReference type="PANTHER" id="PTHR10127">
    <property type="entry name" value="DISCOIDIN, CUB, EGF, LAMININ , AND ZINC METALLOPROTEASE DOMAIN CONTAINING"/>
    <property type="match status" value="1"/>
</dbReference>
<proteinExistence type="inferred from homology"/>
<dbReference type="GO" id="GO:0008270">
    <property type="term" value="F:zinc ion binding"/>
    <property type="evidence" value="ECO:0007669"/>
    <property type="project" value="UniProtKB-UniRule"/>
</dbReference>
<comment type="caution">
    <text evidence="23">The sequence shown here is derived from an EMBL/GenBank/DDBJ whole genome shotgun (WGS) entry which is preliminary data.</text>
</comment>
<accession>A0AAN9TA44</accession>
<dbReference type="Proteomes" id="UP001367676">
    <property type="component" value="Unassembled WGS sequence"/>
</dbReference>
<dbReference type="Pfam" id="PF01400">
    <property type="entry name" value="Astacin"/>
    <property type="match status" value="1"/>
</dbReference>
<dbReference type="EMBL" id="JBBCAQ010000034">
    <property type="protein sequence ID" value="KAK7580112.1"/>
    <property type="molecule type" value="Genomic_DNA"/>
</dbReference>
<evidence type="ECO:0000256" key="14">
    <source>
        <dbReference type="ARBA" id="ARBA00023128"/>
    </source>
</evidence>
<evidence type="ECO:0000259" key="21">
    <source>
        <dbReference type="PROSITE" id="PS51423"/>
    </source>
</evidence>
<keyword evidence="10 17" id="KW-0862">Zinc</keyword>
<evidence type="ECO:0000313" key="23">
    <source>
        <dbReference type="EMBL" id="KAK7580112.1"/>
    </source>
</evidence>
<dbReference type="SUPFAM" id="SSF52540">
    <property type="entry name" value="P-loop containing nucleoside triphosphate hydrolases"/>
    <property type="match status" value="2"/>
</dbReference>
<keyword evidence="9 17" id="KW-0378">Hydrolase</keyword>
<dbReference type="PROSITE" id="PS51423">
    <property type="entry name" value="MIRO"/>
    <property type="match status" value="2"/>
</dbReference>
<dbReference type="Gene3D" id="1.10.238.10">
    <property type="entry name" value="EF-hand"/>
    <property type="match status" value="2"/>
</dbReference>
<sequence>MVRTSCHRNVRILLLGDKGVGKTSIILSLVSEEFPEDVPLKAEEITIPADVTPELVPTHIVDYSDAEQTEEQLIEEVQRAHVICIVYSVIEEDSLTNVSSHWLPFIKKNTPEPHCPIVLVGNKVDLTNDSTYETAGCIMDEHPEIESFVECSAKTLINISEMFYYAQNAVLHPTAPIYITDKQELTEGCKKALTRIFRICDLDNDGYLSDKELNLFQKRCFDTPLRKEVMQDIKTIITKNITGGISPHNTITLTGFLFLHNLFMQRGRSQTTWAVLRRFGYQENLDISKEYLYPKLTVPNGCSVELSHKGYQFLSTLFERYDKDKDDALSPKEVEAVFSTCPTPAFTSCVRDMVPTNSKGWITLEGWFCFWTYTTLFDYPTTLEYLAYFGYSINDHENQCTAVQVTREKRSDILKKQSLRNVYVCHVIGEKGSGKSSLCQTHIGHTLKKESPDVGTNVHNRGTVNVVNVYCQEKYLILKNIEIKNCAEPLMPNDVHCDVACLVYDSSHTRSFEYVAKVYLKYFNGSNIPVLMIANKSDLGTVRQDYFIQPEAFCKENNLPPPIEYSSIKPKKDVFIKLATMAAFPHNLGLISGYEMINIWKAGVGVRTGVSVTMLALLAIFLAKFLKSEKRFKTRIQETYPELYSNHYQGDIFFFDEKEAKNAVRGEIFRWPNGTIPYVIGSNFTEDERGRVLTAMGRLQNETCVKFSPRKYERNYIYIDNKKGGCYAVIGYHLNANKPHPVNLESPGCLRHQGTIEHELLHIMGLYHEQSRADRDDHVVIYWGNITDEYKSNFEKASDLQTTSYNIPYDTNSVMHYPRYSFSKNGQETIVSKKDPEMKLGQRVGAAPGDLDKIRKMYNCNGQNKPYGSPDWFLEQINKFFNDNSKNGIH</sequence>
<dbReference type="InterPro" id="IPR006026">
    <property type="entry name" value="Peptidase_Metallo"/>
</dbReference>
<feature type="transmembrane region" description="Helical" evidence="19">
    <location>
        <begin position="606"/>
        <end position="626"/>
    </location>
</feature>
<evidence type="ECO:0000313" key="24">
    <source>
        <dbReference type="Proteomes" id="UP001367676"/>
    </source>
</evidence>
<dbReference type="PRINTS" id="PR00480">
    <property type="entry name" value="ASTACIN"/>
</dbReference>
<dbReference type="InterPro" id="IPR024079">
    <property type="entry name" value="MetalloPept_cat_dom_sf"/>
</dbReference>
<evidence type="ECO:0000256" key="5">
    <source>
        <dbReference type="ARBA" id="ARBA00022723"/>
    </source>
</evidence>
<evidence type="ECO:0000256" key="9">
    <source>
        <dbReference type="ARBA" id="ARBA00022801"/>
    </source>
</evidence>
<dbReference type="FunFam" id="1.10.238.10:FF:000011">
    <property type="entry name" value="Mitochondrial Rho GTPase"/>
    <property type="match status" value="1"/>
</dbReference>
<evidence type="ECO:0000256" key="11">
    <source>
        <dbReference type="ARBA" id="ARBA00022837"/>
    </source>
</evidence>
<evidence type="ECO:0000256" key="1">
    <source>
        <dbReference type="ARBA" id="ARBA00004200"/>
    </source>
</evidence>
<dbReference type="InterPro" id="IPR013567">
    <property type="entry name" value="EF_hand_assoc_2"/>
</dbReference>
<dbReference type="InterPro" id="IPR020860">
    <property type="entry name" value="MIRO_dom"/>
</dbReference>
<dbReference type="PROSITE" id="PS50222">
    <property type="entry name" value="EF_HAND_2"/>
    <property type="match status" value="1"/>
</dbReference>
<dbReference type="InterPro" id="IPR013566">
    <property type="entry name" value="EF_hand_assoc_1"/>
</dbReference>
<dbReference type="FunFam" id="3.40.50.300:FF:000553">
    <property type="entry name" value="Mitochondrial Rho GTPase"/>
    <property type="match status" value="1"/>
</dbReference>
<evidence type="ECO:0000256" key="16">
    <source>
        <dbReference type="ARBA" id="ARBA00023136"/>
    </source>
</evidence>
<keyword evidence="14" id="KW-0496">Mitochondrion</keyword>
<dbReference type="InterPro" id="IPR002048">
    <property type="entry name" value="EF_hand_dom"/>
</dbReference>
<evidence type="ECO:0000256" key="12">
    <source>
        <dbReference type="ARBA" id="ARBA00022989"/>
    </source>
</evidence>
<keyword evidence="16 19" id="KW-0472">Membrane</keyword>
<dbReference type="GO" id="GO:0006508">
    <property type="term" value="P:proteolysis"/>
    <property type="evidence" value="ECO:0007669"/>
    <property type="project" value="UniProtKB-KW"/>
</dbReference>
<dbReference type="CDD" id="cd04280">
    <property type="entry name" value="ZnMc_astacin_like"/>
    <property type="match status" value="1"/>
</dbReference>
<dbReference type="GO" id="GO:0004222">
    <property type="term" value="F:metalloendopeptidase activity"/>
    <property type="evidence" value="ECO:0007669"/>
    <property type="project" value="UniProtKB-UniRule"/>
</dbReference>
<dbReference type="PROSITE" id="PS51864">
    <property type="entry name" value="ASTACIN"/>
    <property type="match status" value="1"/>
</dbReference>
<dbReference type="Gene3D" id="3.40.390.10">
    <property type="entry name" value="Collagenase (Catalytic Domain)"/>
    <property type="match status" value="1"/>
</dbReference>
<dbReference type="SMART" id="SM00175">
    <property type="entry name" value="RAB"/>
    <property type="match status" value="1"/>
</dbReference>
<evidence type="ECO:0000256" key="18">
    <source>
        <dbReference type="RuleBase" id="RU361183"/>
    </source>
</evidence>
<dbReference type="InterPro" id="IPR018247">
    <property type="entry name" value="EF_Hand_1_Ca_BS"/>
</dbReference>
<name>A0AAN9TA44_9HEMI</name>
<evidence type="ECO:0000256" key="19">
    <source>
        <dbReference type="SAM" id="Phobius"/>
    </source>
</evidence>
<feature type="domain" description="EF-hand" evidence="20">
    <location>
        <begin position="309"/>
        <end position="344"/>
    </location>
</feature>
<dbReference type="InterPro" id="IPR011992">
    <property type="entry name" value="EF-hand-dom_pair"/>
</dbReference>